<feature type="coiled-coil region" evidence="9">
    <location>
        <begin position="32"/>
        <end position="59"/>
    </location>
</feature>
<dbReference type="InterPro" id="IPR000315">
    <property type="entry name" value="Znf_B-box"/>
</dbReference>
<dbReference type="InterPro" id="IPR017868">
    <property type="entry name" value="Filamin/ABP280_repeat-like"/>
</dbReference>
<feature type="repeat" description="NHL" evidence="8">
    <location>
        <begin position="288"/>
        <end position="331"/>
    </location>
</feature>
<feature type="coiled-coil region" evidence="9">
    <location>
        <begin position="733"/>
        <end position="774"/>
    </location>
</feature>
<feature type="domain" description="RING-type" evidence="10">
    <location>
        <begin position="480"/>
        <end position="523"/>
    </location>
</feature>
<dbReference type="PROSITE" id="PS51125">
    <property type="entry name" value="NHL"/>
    <property type="match status" value="8"/>
</dbReference>
<evidence type="ECO:0000259" key="11">
    <source>
        <dbReference type="PROSITE" id="PS50119"/>
    </source>
</evidence>
<dbReference type="InterPro" id="IPR017907">
    <property type="entry name" value="Znf_RING_CS"/>
</dbReference>
<dbReference type="InterPro" id="IPR011042">
    <property type="entry name" value="6-blade_b-propeller_TolB-like"/>
</dbReference>
<dbReference type="Pfam" id="PF00643">
    <property type="entry name" value="zf-B_box"/>
    <property type="match status" value="1"/>
</dbReference>
<dbReference type="Pfam" id="PF13445">
    <property type="entry name" value="zf-RING_UBOX"/>
    <property type="match status" value="1"/>
</dbReference>
<feature type="repeat" description="Filamin" evidence="7">
    <location>
        <begin position="121"/>
        <end position="232"/>
    </location>
</feature>
<keyword evidence="13" id="KW-1185">Reference proteome</keyword>
<dbReference type="PANTHER" id="PTHR24104">
    <property type="entry name" value="E3 UBIQUITIN-PROTEIN LIGASE NHLRC1-RELATED"/>
    <property type="match status" value="1"/>
</dbReference>
<feature type="repeat" description="NHL" evidence="8">
    <location>
        <begin position="989"/>
        <end position="1032"/>
    </location>
</feature>
<sequence>MSKNLLDDLIKTIQAKMRNVITAVENQTKKSLEILKAKRSAIQQQINATESSLEEADKLLKRSTNAEVVELKKSLQTIFQGFNQTEPIVHDSSSLKTFVFVENQKVLDIVNEEEIGFWKEPYRTKTSESLAEGEGLKEGIVARKAQINLTTRNAEKKQAPMLRRQERYNKHDRVTMEIKDKQAQECVTQVRIDDNKDGTYKITYYPRVQVTFKLLVKVNGEHISCSPFTVILKPFQVKPAVLSFGKEGSGDGMFKFPYGVAVGDGDEIVVADCGNHRVQVFDSDGTFLRSFGHKGENDGEFNYPTGIAINKDRQIFVADRVNHRIQIFSSEGRHRGSFGGKGSLDSQLSNPCGLSLDSNGNIIVADSNNKLIKIFTPDGSFVMKIGGQGSFRFHIHCVQCGEYFIASDSGEHCIKVFNREGHFQYKFGKRGLGDGDEKQTLNYPRSLSVTLSKHLLVCDEDNLRIPVFELDGKFIEKVTCSVCSDLFTDPKHLSCLHSFCLKCLNQWYETCGGGEAIKCPKCQTLSRIPASGDLKDLPTSFYLNGLIDVLAIKECKSTQVTCGNCDKKSSEASYCFQCCIFYCERCLVGHNMMRDKKKHRVLAVKEFQDKDYEDVLKRPVFCSKERHQKEELKYYCKQCETVLCQTCVTLNHGGHDLRLIEEEAENKTLEIKSILQSQREELDAKLNVIVQLDKDCVKVIQQSEIARRDVQRFADGLIKTIQAKMKNIITAVENQTKKSLESLKAKRSAIQQQINATESSLEEADRLLKRSTNAEVVQLKKSLQTIFHGLNQTEPIVHDPSSLQTLVFVENQKTIDNVNGEELGFLCMEEGYRKNPSEFLAEGKGLKEGTVGHKAQFNLITRNAKRKQWYNEHDHVKVEIKDEQERECVTQVKIDSNENGIYKITYFPIVQGTFKLLVEVNGKHISCSPFTVTVKPFQVKPLLSFGKEGSGDRMFKHPFGVAVSDRDEIVVADHVNHRVQVFDSNCTFLSSFGHKGENAGELDNPTGIAIDKDRNIFISDWGNHRVQIFSWEGRHLGSFGGQGSLDSQLSGPWGLSLDSTGNVIVTDTGNRLIKIFTPDGRFVMKIRGRRSFSWPVHCVHCGEYFIVSDSLEHCIKVFNREGHFQYKFGKQGEGDGEFNYPSFLSVTQSKHLLVCDWDNHRIQVFELDGKFVGKFGTNGSKLGEFKEPFSVAVLSNDQIVVCDKNNHRFQIFQ</sequence>
<accession>A0ABN8P127</accession>
<evidence type="ECO:0000256" key="3">
    <source>
        <dbReference type="ARBA" id="ARBA00022737"/>
    </source>
</evidence>
<keyword evidence="9" id="KW-0175">Coiled coil</keyword>
<evidence type="ECO:0000256" key="1">
    <source>
        <dbReference type="ARBA" id="ARBA00022553"/>
    </source>
</evidence>
<evidence type="ECO:0000256" key="2">
    <source>
        <dbReference type="ARBA" id="ARBA00022723"/>
    </source>
</evidence>
<keyword evidence="1" id="KW-0597">Phosphoprotein</keyword>
<dbReference type="InterPro" id="IPR050952">
    <property type="entry name" value="TRIM-NHL_E3_ligases"/>
</dbReference>
<evidence type="ECO:0000256" key="8">
    <source>
        <dbReference type="PROSITE-ProRule" id="PRU00504"/>
    </source>
</evidence>
<feature type="repeat" description="NHL" evidence="8">
    <location>
        <begin position="1125"/>
        <end position="1168"/>
    </location>
</feature>
<organism evidence="12 13">
    <name type="scientific">Porites lobata</name>
    <dbReference type="NCBI Taxonomy" id="104759"/>
    <lineage>
        <taxon>Eukaryota</taxon>
        <taxon>Metazoa</taxon>
        <taxon>Cnidaria</taxon>
        <taxon>Anthozoa</taxon>
        <taxon>Hexacorallia</taxon>
        <taxon>Scleractinia</taxon>
        <taxon>Fungiina</taxon>
        <taxon>Poritidae</taxon>
        <taxon>Porites</taxon>
    </lineage>
</organism>
<dbReference type="PANTHER" id="PTHR24104:SF57">
    <property type="entry name" value="BEE-MILK PROTEIN"/>
    <property type="match status" value="1"/>
</dbReference>
<dbReference type="InterPro" id="IPR027370">
    <property type="entry name" value="Znf-RING_euk"/>
</dbReference>
<evidence type="ECO:0000313" key="13">
    <source>
        <dbReference type="Proteomes" id="UP001159405"/>
    </source>
</evidence>
<feature type="repeat" description="NHL" evidence="8">
    <location>
        <begin position="335"/>
        <end position="378"/>
    </location>
</feature>
<dbReference type="Pfam" id="PF00630">
    <property type="entry name" value="Filamin"/>
    <property type="match status" value="2"/>
</dbReference>
<keyword evidence="4 6" id="KW-0863">Zinc-finger</keyword>
<evidence type="ECO:0000313" key="12">
    <source>
        <dbReference type="EMBL" id="CAH3128285.1"/>
    </source>
</evidence>
<keyword evidence="5" id="KW-0862">Zinc</keyword>
<dbReference type="PROSITE" id="PS00518">
    <property type="entry name" value="ZF_RING_1"/>
    <property type="match status" value="1"/>
</dbReference>
<feature type="repeat" description="NHL" evidence="8">
    <location>
        <begin position="1036"/>
        <end position="1079"/>
    </location>
</feature>
<dbReference type="CDD" id="cd19757">
    <property type="entry name" value="Bbox1"/>
    <property type="match status" value="1"/>
</dbReference>
<dbReference type="InterPro" id="IPR001258">
    <property type="entry name" value="NHL_repeat"/>
</dbReference>
<dbReference type="SUPFAM" id="SSF57845">
    <property type="entry name" value="B-box zinc-binding domain"/>
    <property type="match status" value="1"/>
</dbReference>
<dbReference type="PROSITE" id="PS50119">
    <property type="entry name" value="ZF_BBOX"/>
    <property type="match status" value="1"/>
</dbReference>
<dbReference type="SMART" id="SM00184">
    <property type="entry name" value="RING"/>
    <property type="match status" value="1"/>
</dbReference>
<dbReference type="Proteomes" id="UP001159405">
    <property type="component" value="Unassembled WGS sequence"/>
</dbReference>
<evidence type="ECO:0000256" key="5">
    <source>
        <dbReference type="ARBA" id="ARBA00022833"/>
    </source>
</evidence>
<dbReference type="SUPFAM" id="SSF101898">
    <property type="entry name" value="NHL repeat"/>
    <property type="match status" value="2"/>
</dbReference>
<reference evidence="12 13" key="1">
    <citation type="submission" date="2022-05" db="EMBL/GenBank/DDBJ databases">
        <authorList>
            <consortium name="Genoscope - CEA"/>
            <person name="William W."/>
        </authorList>
    </citation>
    <scope>NUCLEOTIDE SEQUENCE [LARGE SCALE GENOMIC DNA]</scope>
</reference>
<protein>
    <recommendedName>
        <fullName evidence="14">E3 ubiquitin-protein ligase TRIM71</fullName>
    </recommendedName>
</protein>
<feature type="domain" description="B box-type" evidence="11">
    <location>
        <begin position="617"/>
        <end position="660"/>
    </location>
</feature>
<feature type="repeat" description="NHL" evidence="8">
    <location>
        <begin position="942"/>
        <end position="985"/>
    </location>
</feature>
<gene>
    <name evidence="12" type="ORF">PLOB_00033550</name>
</gene>
<dbReference type="EMBL" id="CALNXK010000045">
    <property type="protein sequence ID" value="CAH3128285.1"/>
    <property type="molecule type" value="Genomic_DNA"/>
</dbReference>
<evidence type="ECO:0008006" key="14">
    <source>
        <dbReference type="Google" id="ProtNLM"/>
    </source>
</evidence>
<dbReference type="InterPro" id="IPR014756">
    <property type="entry name" value="Ig_E-set"/>
</dbReference>
<keyword evidence="2" id="KW-0479">Metal-binding</keyword>
<keyword evidence="3" id="KW-0677">Repeat</keyword>
<feature type="repeat" description="Filamin" evidence="7">
    <location>
        <begin position="831"/>
        <end position="934"/>
    </location>
</feature>
<dbReference type="Pfam" id="PF01436">
    <property type="entry name" value="NHL"/>
    <property type="match status" value="8"/>
</dbReference>
<evidence type="ECO:0000259" key="10">
    <source>
        <dbReference type="PROSITE" id="PS50089"/>
    </source>
</evidence>
<evidence type="ECO:0000256" key="4">
    <source>
        <dbReference type="ARBA" id="ARBA00022771"/>
    </source>
</evidence>
<feature type="repeat" description="NHL" evidence="8">
    <location>
        <begin position="241"/>
        <end position="284"/>
    </location>
</feature>
<proteinExistence type="predicted"/>
<comment type="caution">
    <text evidence="12">The sequence shown here is derived from an EMBL/GenBank/DDBJ whole genome shotgun (WGS) entry which is preliminary data.</text>
</comment>
<dbReference type="PROSITE" id="PS50089">
    <property type="entry name" value="ZF_RING_2"/>
    <property type="match status" value="1"/>
</dbReference>
<dbReference type="Gene3D" id="3.30.160.60">
    <property type="entry name" value="Classic Zinc Finger"/>
    <property type="match status" value="1"/>
</dbReference>
<evidence type="ECO:0000256" key="9">
    <source>
        <dbReference type="SAM" id="Coils"/>
    </source>
</evidence>
<dbReference type="SUPFAM" id="SSF81296">
    <property type="entry name" value="E set domains"/>
    <property type="match status" value="2"/>
</dbReference>
<dbReference type="InterPro" id="IPR001841">
    <property type="entry name" value="Znf_RING"/>
</dbReference>
<dbReference type="SUPFAM" id="SSF57850">
    <property type="entry name" value="RING/U-box"/>
    <property type="match status" value="1"/>
</dbReference>
<dbReference type="SMART" id="SM00336">
    <property type="entry name" value="BBOX"/>
    <property type="match status" value="2"/>
</dbReference>
<feature type="repeat" description="NHL" evidence="8">
    <location>
        <begin position="1172"/>
        <end position="1213"/>
    </location>
</feature>
<evidence type="ECO:0000256" key="7">
    <source>
        <dbReference type="PROSITE-ProRule" id="PRU00087"/>
    </source>
</evidence>
<dbReference type="PROSITE" id="PS50194">
    <property type="entry name" value="FILAMIN_REPEAT"/>
    <property type="match status" value="2"/>
</dbReference>
<dbReference type="Gene3D" id="2.120.10.30">
    <property type="entry name" value="TolB, C-terminal domain"/>
    <property type="match status" value="3"/>
</dbReference>
<dbReference type="InterPro" id="IPR013783">
    <property type="entry name" value="Ig-like_fold"/>
</dbReference>
<dbReference type="SMART" id="SM00557">
    <property type="entry name" value="IG_FLMN"/>
    <property type="match status" value="2"/>
</dbReference>
<evidence type="ECO:0000256" key="6">
    <source>
        <dbReference type="PROSITE-ProRule" id="PRU00024"/>
    </source>
</evidence>
<name>A0ABN8P127_9CNID</name>
<dbReference type="Gene3D" id="2.60.40.10">
    <property type="entry name" value="Immunoglobulins"/>
    <property type="match status" value="2"/>
</dbReference>
<dbReference type="InterPro" id="IPR001298">
    <property type="entry name" value="Filamin/ABP280_rpt"/>
</dbReference>